<sequence length="105" mass="11870">NTANPTDWDVIAIQEPWLDALGNARGTHYWCVLYPSNHLHDGSSRPRSILLVNTNIATDSYISLNIPNSDITAIRFQGNHGFLSLFNIYNDCMHNDNLLVLNNFL</sequence>
<dbReference type="HOGENOM" id="CLU_159031_1_0_1"/>
<dbReference type="Gene3D" id="3.60.10.10">
    <property type="entry name" value="Endonuclease/exonuclease/phosphatase"/>
    <property type="match status" value="1"/>
</dbReference>
<name>A0A0C3EYQ9_PILCF</name>
<dbReference type="SUPFAM" id="SSF56219">
    <property type="entry name" value="DNase I-like"/>
    <property type="match status" value="1"/>
</dbReference>
<dbReference type="InterPro" id="IPR036691">
    <property type="entry name" value="Endo/exonu/phosph_ase_sf"/>
</dbReference>
<dbReference type="Proteomes" id="UP000054166">
    <property type="component" value="Unassembled WGS sequence"/>
</dbReference>
<dbReference type="OrthoDB" id="2840473at2759"/>
<dbReference type="EMBL" id="KN833093">
    <property type="protein sequence ID" value="KIM73079.1"/>
    <property type="molecule type" value="Genomic_DNA"/>
</dbReference>
<protein>
    <recommendedName>
        <fullName evidence="3">Endonuclease/exonuclease/phosphatase domain-containing protein</fullName>
    </recommendedName>
</protein>
<evidence type="ECO:0008006" key="3">
    <source>
        <dbReference type="Google" id="ProtNLM"/>
    </source>
</evidence>
<keyword evidence="2" id="KW-1185">Reference proteome</keyword>
<feature type="non-terminal residue" evidence="1">
    <location>
        <position position="105"/>
    </location>
</feature>
<gene>
    <name evidence="1" type="ORF">PILCRDRAFT_48268</name>
</gene>
<evidence type="ECO:0000313" key="2">
    <source>
        <dbReference type="Proteomes" id="UP000054166"/>
    </source>
</evidence>
<dbReference type="AlphaFoldDB" id="A0A0C3EYQ9"/>
<feature type="non-terminal residue" evidence="1">
    <location>
        <position position="1"/>
    </location>
</feature>
<dbReference type="InParanoid" id="A0A0C3EYQ9"/>
<organism evidence="1 2">
    <name type="scientific">Piloderma croceum (strain F 1598)</name>
    <dbReference type="NCBI Taxonomy" id="765440"/>
    <lineage>
        <taxon>Eukaryota</taxon>
        <taxon>Fungi</taxon>
        <taxon>Dikarya</taxon>
        <taxon>Basidiomycota</taxon>
        <taxon>Agaricomycotina</taxon>
        <taxon>Agaricomycetes</taxon>
        <taxon>Agaricomycetidae</taxon>
        <taxon>Atheliales</taxon>
        <taxon>Atheliaceae</taxon>
        <taxon>Piloderma</taxon>
    </lineage>
</organism>
<accession>A0A0C3EYQ9</accession>
<evidence type="ECO:0000313" key="1">
    <source>
        <dbReference type="EMBL" id="KIM73079.1"/>
    </source>
</evidence>
<reference evidence="1 2" key="1">
    <citation type="submission" date="2014-04" db="EMBL/GenBank/DDBJ databases">
        <authorList>
            <consortium name="DOE Joint Genome Institute"/>
            <person name="Kuo A."/>
            <person name="Tarkka M."/>
            <person name="Buscot F."/>
            <person name="Kohler A."/>
            <person name="Nagy L.G."/>
            <person name="Floudas D."/>
            <person name="Copeland A."/>
            <person name="Barry K.W."/>
            <person name="Cichocki N."/>
            <person name="Veneault-Fourrey C."/>
            <person name="LaButti K."/>
            <person name="Lindquist E.A."/>
            <person name="Lipzen A."/>
            <person name="Lundell T."/>
            <person name="Morin E."/>
            <person name="Murat C."/>
            <person name="Sun H."/>
            <person name="Tunlid A."/>
            <person name="Henrissat B."/>
            <person name="Grigoriev I.V."/>
            <person name="Hibbett D.S."/>
            <person name="Martin F."/>
            <person name="Nordberg H.P."/>
            <person name="Cantor M.N."/>
            <person name="Hua S.X."/>
        </authorList>
    </citation>
    <scope>NUCLEOTIDE SEQUENCE [LARGE SCALE GENOMIC DNA]</scope>
    <source>
        <strain evidence="1 2">F 1598</strain>
    </source>
</reference>
<proteinExistence type="predicted"/>
<reference evidence="2" key="2">
    <citation type="submission" date="2015-01" db="EMBL/GenBank/DDBJ databases">
        <title>Evolutionary Origins and Diversification of the Mycorrhizal Mutualists.</title>
        <authorList>
            <consortium name="DOE Joint Genome Institute"/>
            <consortium name="Mycorrhizal Genomics Consortium"/>
            <person name="Kohler A."/>
            <person name="Kuo A."/>
            <person name="Nagy L.G."/>
            <person name="Floudas D."/>
            <person name="Copeland A."/>
            <person name="Barry K.W."/>
            <person name="Cichocki N."/>
            <person name="Veneault-Fourrey C."/>
            <person name="LaButti K."/>
            <person name="Lindquist E.A."/>
            <person name="Lipzen A."/>
            <person name="Lundell T."/>
            <person name="Morin E."/>
            <person name="Murat C."/>
            <person name="Riley R."/>
            <person name="Ohm R."/>
            <person name="Sun H."/>
            <person name="Tunlid A."/>
            <person name="Henrissat B."/>
            <person name="Grigoriev I.V."/>
            <person name="Hibbett D.S."/>
            <person name="Martin F."/>
        </authorList>
    </citation>
    <scope>NUCLEOTIDE SEQUENCE [LARGE SCALE GENOMIC DNA]</scope>
    <source>
        <strain evidence="2">F 1598</strain>
    </source>
</reference>